<dbReference type="PANTHER" id="PTHR32329:SF4">
    <property type="entry name" value="ACTIVATOR OF 2-HYDROXYACYL-COA DEHYDRATASE"/>
    <property type="match status" value="1"/>
</dbReference>
<evidence type="ECO:0000313" key="1">
    <source>
        <dbReference type="EMBL" id="MXS28036.1"/>
    </source>
</evidence>
<sequence>VGVVGEILVKYSPTANNDIVRLLEEEGAEAVVPDIVGFMNYSLYNQIWKYENMGMSKQSKRLAEFAIKIIELVEKPMDKALRKSVRFDGIHSIYDMAADASKILSIGNHTGEGWFLTAEMIELLKHEVNNIVCMQPFGCLPNHI</sequence>
<accession>A0A6I4XMX9</accession>
<feature type="non-terminal residue" evidence="1">
    <location>
        <position position="1"/>
    </location>
</feature>
<organism evidence="1 2">
    <name type="scientific">Enterococcus gallinarum</name>
    <dbReference type="NCBI Taxonomy" id="1353"/>
    <lineage>
        <taxon>Bacteria</taxon>
        <taxon>Bacillati</taxon>
        <taxon>Bacillota</taxon>
        <taxon>Bacilli</taxon>
        <taxon>Lactobacillales</taxon>
        <taxon>Enterococcaceae</taxon>
        <taxon>Enterococcus</taxon>
    </lineage>
</organism>
<reference evidence="1 2" key="1">
    <citation type="submission" date="2019-04" db="EMBL/GenBank/DDBJ databases">
        <title>Step-wise assembly of the neonatal virome modulated by breast feeding.</title>
        <authorList>
            <person name="Liang G."/>
            <person name="Bushman F."/>
        </authorList>
    </citation>
    <scope>NUCLEOTIDE SEQUENCE [LARGE SCALE GENOMIC DNA]</scope>
    <source>
        <strain evidence="1 2">E3404</strain>
    </source>
</reference>
<protein>
    <submittedName>
        <fullName evidence="1">2-hydroxyglutaryl-CoA dehydratase</fullName>
    </submittedName>
</protein>
<name>A0A6I4XMX9_ENTGA</name>
<dbReference type="PANTHER" id="PTHR32329">
    <property type="entry name" value="BIFUNCTIONAL PROTEIN [INCLUDES 2-HYDROXYACYL-COA DEHYDRATASE (N-TER) AND ITS ACTIVATOR DOMAIN (C_TERM)-RELATED"/>
    <property type="match status" value="1"/>
</dbReference>
<proteinExistence type="predicted"/>
<evidence type="ECO:0000313" key="2">
    <source>
        <dbReference type="Proteomes" id="UP000439965"/>
    </source>
</evidence>
<dbReference type="AlphaFoldDB" id="A0A6I4XMX9"/>
<comment type="caution">
    <text evidence="1">The sequence shown here is derived from an EMBL/GenBank/DDBJ whole genome shotgun (WGS) entry which is preliminary data.</text>
</comment>
<feature type="non-terminal residue" evidence="1">
    <location>
        <position position="144"/>
    </location>
</feature>
<gene>
    <name evidence="1" type="ORF">GTI89_18505</name>
</gene>
<dbReference type="EMBL" id="WVTI01000439">
    <property type="protein sequence ID" value="MXS28036.1"/>
    <property type="molecule type" value="Genomic_DNA"/>
</dbReference>
<dbReference type="InterPro" id="IPR051805">
    <property type="entry name" value="Dehydratase_Activator_Redct"/>
</dbReference>
<dbReference type="Proteomes" id="UP000439965">
    <property type="component" value="Unassembled WGS sequence"/>
</dbReference>